<dbReference type="PANTHER" id="PTHR43390:SF1">
    <property type="entry name" value="CHLOROPLAST PROCESSING PEPTIDASE"/>
    <property type="match status" value="1"/>
</dbReference>
<feature type="domain" description="Peptidase S26" evidence="9">
    <location>
        <begin position="210"/>
        <end position="402"/>
    </location>
</feature>
<reference evidence="11" key="1">
    <citation type="submission" date="2016-10" db="EMBL/GenBank/DDBJ databases">
        <authorList>
            <person name="Varghese N."/>
            <person name="Submissions S."/>
        </authorList>
    </citation>
    <scope>NUCLEOTIDE SEQUENCE [LARGE SCALE GENOMIC DNA]</scope>
    <source>
        <strain evidence="11">CGMCC 4.6825</strain>
    </source>
</reference>
<evidence type="ECO:0000256" key="8">
    <source>
        <dbReference type="SAM" id="MobiDB-lite"/>
    </source>
</evidence>
<evidence type="ECO:0000313" key="11">
    <source>
        <dbReference type="Proteomes" id="UP000182841"/>
    </source>
</evidence>
<keyword evidence="7" id="KW-0472">Membrane</keyword>
<evidence type="ECO:0000256" key="6">
    <source>
        <dbReference type="PIRSR" id="PIRSR600223-1"/>
    </source>
</evidence>
<feature type="active site" evidence="6">
    <location>
        <position position="236"/>
    </location>
</feature>
<evidence type="ECO:0000256" key="1">
    <source>
        <dbReference type="ARBA" id="ARBA00000677"/>
    </source>
</evidence>
<comment type="similarity">
    <text evidence="3 7">Belongs to the peptidase S26 family.</text>
</comment>
<dbReference type="GO" id="GO:0004252">
    <property type="term" value="F:serine-type endopeptidase activity"/>
    <property type="evidence" value="ECO:0007669"/>
    <property type="project" value="InterPro"/>
</dbReference>
<dbReference type="InterPro" id="IPR019758">
    <property type="entry name" value="Pept_S26A_signal_pept_1_CS"/>
</dbReference>
<feature type="compositionally biased region" description="Basic residues" evidence="8">
    <location>
        <begin position="188"/>
        <end position="198"/>
    </location>
</feature>
<evidence type="ECO:0000256" key="3">
    <source>
        <dbReference type="ARBA" id="ARBA00009370"/>
    </source>
</evidence>
<dbReference type="InterPro" id="IPR036286">
    <property type="entry name" value="LexA/Signal_pep-like_sf"/>
</dbReference>
<feature type="compositionally biased region" description="Pro residues" evidence="8">
    <location>
        <begin position="62"/>
        <end position="74"/>
    </location>
</feature>
<feature type="compositionally biased region" description="Basic and acidic residues" evidence="8">
    <location>
        <begin position="103"/>
        <end position="112"/>
    </location>
</feature>
<dbReference type="GO" id="GO:0005886">
    <property type="term" value="C:plasma membrane"/>
    <property type="evidence" value="ECO:0007669"/>
    <property type="project" value="UniProtKB-SubCell"/>
</dbReference>
<comment type="catalytic activity">
    <reaction evidence="1 7">
        <text>Cleavage of hydrophobic, N-terminal signal or leader sequences from secreted and periplasmic proteins.</text>
        <dbReference type="EC" id="3.4.21.89"/>
    </reaction>
</comment>
<feature type="compositionally biased region" description="Gly residues" evidence="8">
    <location>
        <begin position="9"/>
        <end position="30"/>
    </location>
</feature>
<dbReference type="PROSITE" id="PS00761">
    <property type="entry name" value="SPASE_I_3"/>
    <property type="match status" value="1"/>
</dbReference>
<gene>
    <name evidence="10" type="ORF">SAMN05421870_113107</name>
</gene>
<dbReference type="AlphaFoldDB" id="A0A1H9VT81"/>
<dbReference type="Gene3D" id="2.10.109.10">
    <property type="entry name" value="Umud Fragment, subunit A"/>
    <property type="match status" value="1"/>
</dbReference>
<dbReference type="SUPFAM" id="SSF51306">
    <property type="entry name" value="LexA/Signal peptidase"/>
    <property type="match status" value="1"/>
</dbReference>
<keyword evidence="11" id="KW-1185">Reference proteome</keyword>
<keyword evidence="7" id="KW-0645">Protease</keyword>
<dbReference type="EC" id="3.4.21.89" evidence="4 7"/>
<dbReference type="NCBIfam" id="TIGR02227">
    <property type="entry name" value="sigpep_I_bact"/>
    <property type="match status" value="1"/>
</dbReference>
<feature type="region of interest" description="Disordered" evidence="8">
    <location>
        <begin position="484"/>
        <end position="507"/>
    </location>
</feature>
<feature type="compositionally biased region" description="Gly residues" evidence="8">
    <location>
        <begin position="43"/>
        <end position="55"/>
    </location>
</feature>
<dbReference type="GO" id="GO:0006465">
    <property type="term" value="P:signal peptide processing"/>
    <property type="evidence" value="ECO:0007669"/>
    <property type="project" value="InterPro"/>
</dbReference>
<evidence type="ECO:0000256" key="5">
    <source>
        <dbReference type="ARBA" id="ARBA00022801"/>
    </source>
</evidence>
<dbReference type="Pfam" id="PF10502">
    <property type="entry name" value="Peptidase_S26"/>
    <property type="match status" value="1"/>
</dbReference>
<comment type="subcellular location">
    <subcellularLocation>
        <location evidence="2">Cell membrane</location>
        <topology evidence="2">Single-pass type II membrane protein</topology>
    </subcellularLocation>
    <subcellularLocation>
        <location evidence="7">Membrane</location>
        <topology evidence="7">Single-pass type II membrane protein</topology>
    </subcellularLocation>
</comment>
<evidence type="ECO:0000313" key="10">
    <source>
        <dbReference type="EMBL" id="SES24885.1"/>
    </source>
</evidence>
<feature type="compositionally biased region" description="Low complexity" evidence="8">
    <location>
        <begin position="154"/>
        <end position="185"/>
    </location>
</feature>
<evidence type="ECO:0000259" key="9">
    <source>
        <dbReference type="Pfam" id="PF10502"/>
    </source>
</evidence>
<organism evidence="10 11">
    <name type="scientific">Streptomyces qinglanensis</name>
    <dbReference type="NCBI Taxonomy" id="943816"/>
    <lineage>
        <taxon>Bacteria</taxon>
        <taxon>Bacillati</taxon>
        <taxon>Actinomycetota</taxon>
        <taxon>Actinomycetes</taxon>
        <taxon>Kitasatosporales</taxon>
        <taxon>Streptomycetaceae</taxon>
        <taxon>Streptomyces</taxon>
    </lineage>
</organism>
<dbReference type="InterPro" id="IPR000223">
    <property type="entry name" value="Pept_S26A_signal_pept_1"/>
</dbReference>
<protein>
    <recommendedName>
        <fullName evidence="4 7">Signal peptidase I</fullName>
        <ecNumber evidence="4 7">3.4.21.89</ecNumber>
    </recommendedName>
</protein>
<feature type="transmembrane region" description="Helical" evidence="7">
    <location>
        <begin position="208"/>
        <end position="232"/>
    </location>
</feature>
<dbReference type="Proteomes" id="UP000182841">
    <property type="component" value="Unassembled WGS sequence"/>
</dbReference>
<dbReference type="CDD" id="cd06530">
    <property type="entry name" value="S26_SPase_I"/>
    <property type="match status" value="1"/>
</dbReference>
<evidence type="ECO:0000256" key="2">
    <source>
        <dbReference type="ARBA" id="ARBA00004401"/>
    </source>
</evidence>
<sequence length="507" mass="53981">MTDPEGPLGDAGSGGPGAGARGPDGAYGGRAGHDAPDRHRPHGGYGRDGASGGRGDQFRGPGPGPAGGAPPPGADYPYTEPYDYSGTYDYSGSYGSAGPDRTGPYDRAEPWGRSEPFGGPGPAAPPGPALPGQDVSGGPAPGPGNAERADAGRAADGALRGEAAAAAEPVDPAQEAPPLRRPGQGRADRRRAAKRIQRRRRLSATKELPILVCVALLIAWVLKTFLVQAFVIPSGSMEQTIRIGDRVLVDKFTPWFGAEPHRGDVVVFQDPGGWLENEKKEPDNAPAGIKQGKELLTFIGLLPSDDEQDLIKRVVAVGGDTVRCCDKQGRVTVNGTPLNEPYLHPGNEPSRMKFTVEVPAGRVFVMGDHRANSADSRYHLKDPNRGTIGEDRIVGKAVVIAWPFDHWRRLEEPGVYASVPDPGGGAVSLQMNRDNRVAQLPFSAELPLVMGMVGLYRWRDRRMRGVRSGCGGLGGRYAVRFRVPGGRRPGYGRQDGRRRTTGRGKRE</sequence>
<name>A0A1H9VT81_9ACTN</name>
<dbReference type="PRINTS" id="PR00727">
    <property type="entry name" value="LEADERPTASE"/>
</dbReference>
<feature type="region of interest" description="Disordered" evidence="8">
    <location>
        <begin position="1"/>
        <end position="198"/>
    </location>
</feature>
<feature type="active site" evidence="6">
    <location>
        <position position="312"/>
    </location>
</feature>
<evidence type="ECO:0000256" key="7">
    <source>
        <dbReference type="RuleBase" id="RU362042"/>
    </source>
</evidence>
<keyword evidence="7" id="KW-1133">Transmembrane helix</keyword>
<dbReference type="InterPro" id="IPR019533">
    <property type="entry name" value="Peptidase_S26"/>
</dbReference>
<proteinExistence type="inferred from homology"/>
<dbReference type="EMBL" id="FOGO01000013">
    <property type="protein sequence ID" value="SES24885.1"/>
    <property type="molecule type" value="Genomic_DNA"/>
</dbReference>
<dbReference type="GO" id="GO:0009003">
    <property type="term" value="F:signal peptidase activity"/>
    <property type="evidence" value="ECO:0007669"/>
    <property type="project" value="UniProtKB-EC"/>
</dbReference>
<keyword evidence="7" id="KW-0812">Transmembrane</keyword>
<keyword evidence="5 7" id="KW-0378">Hydrolase</keyword>
<evidence type="ECO:0000256" key="4">
    <source>
        <dbReference type="ARBA" id="ARBA00013208"/>
    </source>
</evidence>
<dbReference type="PANTHER" id="PTHR43390">
    <property type="entry name" value="SIGNAL PEPTIDASE I"/>
    <property type="match status" value="1"/>
</dbReference>
<feature type="compositionally biased region" description="Low complexity" evidence="8">
    <location>
        <begin position="82"/>
        <end position="98"/>
    </location>
</feature>
<accession>A0A1H9VT81</accession>